<evidence type="ECO:0000256" key="3">
    <source>
        <dbReference type="ARBA" id="ARBA00022989"/>
    </source>
</evidence>
<dbReference type="RefSeq" id="WP_377484066.1">
    <property type="nucleotide sequence ID" value="NZ_JBHLTN010000029.1"/>
</dbReference>
<sequence length="1321" mass="137300">MAAAPPPATSVDTPDSIAAGADSTGASGQSGSDTAAPTRHHPWRRAARAAALGTVLGLALLAGGLGWLWHWAGSEGSLASTLQWVGARWPLSSQQVSGSLLHGGHAGQLAWRQDGLQVHIDDATLRWAPAALLRRTLHIQQLAAARVRIDDQRPPSPSTGAPPAALGLPLHVRIDALRVDELAWAGPPALSLHEVAGAYAFDGARHTLDLSHARFQDGRYQARATLGAQAPMPLDVALAGALRTEVPGGGAPTALRLRARLHGPLAELQAQAVALAAADAATPTLPALPAADTPLALPADADGAQAQLSARITPWAAQPLPEAQVRLQAIDARAFWPSAPHTRLSGQAELAPLAGAPGWRITADLRNADAGPWDHQRLPVEALQADGQWQDGIATIERLQARLAGGTLQASGRWASAADARWQLDARAADIDPARLHSQLAAAPIGGTTQLQGQGAALDFTLALQARPAPAAPAKGLRALDLRSAHARGRWAEGWLTLQQLDMRAGSAQLAGNARLHLLDRRAPSGSADLTLTAPGLQAHVQGNLGATRGEGKAQLDVSDAARTLAWAQTLPGAAPLLAGLQARGAATLQARWHGGWQDPELHARLSAPSLQAQRAQDAAPWQLQGAELTLDGRLAQAHATLRGALQQGPRQIELQAAADLARSTPKATLAASTWRLQLQQLQAKVSDPALGAGAWQLASAQPFTLQGVAAARGPLQLSAGALTLTSPAPVQQARLDWGPLRWQGGALASTGRLTGLPLQWAERLAGVKLADYGIEGALLFDGQWDLNWDDRLRLRAELARASGDLTLVARDTDTGLAARVPAGLRQARLQLASDGPAVTARLDWDSAEAGQAQGELRTQLSAAPDGQGGTRWSWPASAPLGGQLQARLPRIAAWSALAPPGWRLRGALAADVRAAGARGQPQVTGTLSADDLALRSVVDGFALGRGRLRARLDGTQLIVDELLLHGPDGGKGAPADAGGTLRASGAAGWQDGRAQARLDVTLTRLHASVRADRDLTVSGQVQAALAGRQITVGGDLRVDRGRIELPDDSAPSLGSDVVVHGAKTAASAPAAAPPPASPLTVDARVQLDMGEDLRVRGQGLETRLAGSLQLSAQGPIGTPPQLAGTIRTVGGRFHAYSQNLDIARGAISFSGAVDNPRLDIVALRPIFTADQRVGVQVAGSALLPRVRLYSEPPLPDNQALAWLLLGRAAPATGAESAMLQSAAVALLGGREGRGLAARFGLDELSFARGSDSASPDGSVGGASVTLGKRLSERLYAAYQHSLAGTSGALLIFYELSRRWSLRAQAGENAALDLIYRLSFD</sequence>
<evidence type="ECO:0000313" key="8">
    <source>
        <dbReference type="EMBL" id="MFC0593791.1"/>
    </source>
</evidence>
<organism evidence="8 9">
    <name type="scientific">Ottowia pentelensis</name>
    <dbReference type="NCBI Taxonomy" id="511108"/>
    <lineage>
        <taxon>Bacteria</taxon>
        <taxon>Pseudomonadati</taxon>
        <taxon>Pseudomonadota</taxon>
        <taxon>Betaproteobacteria</taxon>
        <taxon>Burkholderiales</taxon>
        <taxon>Comamonadaceae</taxon>
        <taxon>Ottowia</taxon>
    </lineage>
</organism>
<evidence type="ECO:0000313" key="9">
    <source>
        <dbReference type="Proteomes" id="UP001589834"/>
    </source>
</evidence>
<keyword evidence="9" id="KW-1185">Reference proteome</keyword>
<evidence type="ECO:0000256" key="1">
    <source>
        <dbReference type="ARBA" id="ARBA00004167"/>
    </source>
</evidence>
<keyword evidence="4 6" id="KW-0472">Membrane</keyword>
<reference evidence="8 9" key="1">
    <citation type="submission" date="2024-09" db="EMBL/GenBank/DDBJ databases">
        <authorList>
            <person name="Sun Q."/>
            <person name="Mori K."/>
        </authorList>
    </citation>
    <scope>NUCLEOTIDE SEQUENCE [LARGE SCALE GENOMIC DNA]</scope>
    <source>
        <strain evidence="8 9">NCAIM B.02336</strain>
    </source>
</reference>
<protein>
    <submittedName>
        <fullName evidence="8">Translocation/assembly module TamB domain-containing protein</fullName>
    </submittedName>
</protein>
<feature type="region of interest" description="Disordered" evidence="5">
    <location>
        <begin position="1"/>
        <end position="41"/>
    </location>
</feature>
<evidence type="ECO:0000259" key="7">
    <source>
        <dbReference type="Pfam" id="PF04357"/>
    </source>
</evidence>
<proteinExistence type="predicted"/>
<comment type="subcellular location">
    <subcellularLocation>
        <location evidence="1">Membrane</location>
        <topology evidence="1">Single-pass membrane protein</topology>
    </subcellularLocation>
</comment>
<dbReference type="Proteomes" id="UP001589834">
    <property type="component" value="Unassembled WGS sequence"/>
</dbReference>
<evidence type="ECO:0000256" key="4">
    <source>
        <dbReference type="ARBA" id="ARBA00023136"/>
    </source>
</evidence>
<dbReference type="PANTHER" id="PTHR36985:SF1">
    <property type="entry name" value="TRANSLOCATION AND ASSEMBLY MODULE SUBUNIT TAMB"/>
    <property type="match status" value="1"/>
</dbReference>
<comment type="caution">
    <text evidence="8">The sequence shown here is derived from an EMBL/GenBank/DDBJ whole genome shotgun (WGS) entry which is preliminary data.</text>
</comment>
<evidence type="ECO:0000256" key="5">
    <source>
        <dbReference type="SAM" id="MobiDB-lite"/>
    </source>
</evidence>
<feature type="domain" description="Translocation and assembly module TamB C-terminal" evidence="7">
    <location>
        <begin position="978"/>
        <end position="1320"/>
    </location>
</feature>
<evidence type="ECO:0000256" key="6">
    <source>
        <dbReference type="SAM" id="Phobius"/>
    </source>
</evidence>
<dbReference type="InterPro" id="IPR007452">
    <property type="entry name" value="TamB_C"/>
</dbReference>
<gene>
    <name evidence="8" type="ORF">ACFFGG_14655</name>
</gene>
<dbReference type="PANTHER" id="PTHR36985">
    <property type="entry name" value="TRANSLOCATION AND ASSEMBLY MODULE SUBUNIT TAMB"/>
    <property type="match status" value="1"/>
</dbReference>
<dbReference type="EMBL" id="JBHLTN010000029">
    <property type="protein sequence ID" value="MFC0593791.1"/>
    <property type="molecule type" value="Genomic_DNA"/>
</dbReference>
<keyword evidence="2 6" id="KW-0812">Transmembrane</keyword>
<feature type="transmembrane region" description="Helical" evidence="6">
    <location>
        <begin position="49"/>
        <end position="72"/>
    </location>
</feature>
<feature type="compositionally biased region" description="Polar residues" evidence="5">
    <location>
        <begin position="24"/>
        <end position="33"/>
    </location>
</feature>
<keyword evidence="3 6" id="KW-1133">Transmembrane helix</keyword>
<evidence type="ECO:0000256" key="2">
    <source>
        <dbReference type="ARBA" id="ARBA00022692"/>
    </source>
</evidence>
<dbReference type="Pfam" id="PF04357">
    <property type="entry name" value="TamB"/>
    <property type="match status" value="1"/>
</dbReference>
<accession>A0ABV6PVD9</accession>
<name>A0ABV6PVD9_9BURK</name>